<reference evidence="1 2" key="1">
    <citation type="submission" date="2016-01" db="EMBL/GenBank/DDBJ databases">
        <authorList>
            <person name="Oliw E.H."/>
        </authorList>
    </citation>
    <scope>NUCLEOTIDE SEQUENCE [LARGE SCALE GENOMIC DNA]</scope>
    <source>
        <strain evidence="1 2">DY10</strain>
    </source>
</reference>
<dbReference type="RefSeq" id="WP_077130650.1">
    <property type="nucleotide sequence ID" value="NZ_CP014263.1"/>
</dbReference>
<proteinExistence type="predicted"/>
<organism evidence="1 2">
    <name type="scientific">Spirosoma montaniterrae</name>
    <dbReference type="NCBI Taxonomy" id="1178516"/>
    <lineage>
        <taxon>Bacteria</taxon>
        <taxon>Pseudomonadati</taxon>
        <taxon>Bacteroidota</taxon>
        <taxon>Cytophagia</taxon>
        <taxon>Cytophagales</taxon>
        <taxon>Cytophagaceae</taxon>
        <taxon>Spirosoma</taxon>
    </lineage>
</organism>
<dbReference type="OrthoDB" id="1494006at2"/>
<dbReference type="Proteomes" id="UP000187941">
    <property type="component" value="Chromosome"/>
</dbReference>
<dbReference type="AlphaFoldDB" id="A0A1P9WV27"/>
<sequence>MNEYLQPLITLASSAAILLVLRQQIKSQQEQINAMKSSMESMKTYMDIFKIDEIKKYVAVMEERAETKGQLAAQKATKELLESDEWKKDFMKPFEEKIEQAIESDQYKRLEELLDAMIDHLAPLPKEEMETLVKERYPLNAGAILQEFEEIQKYDPGFLRAARESFQQSLPEGLKTDEERSRIRP</sequence>
<accession>A0A1P9WV27</accession>
<dbReference type="EMBL" id="CP014263">
    <property type="protein sequence ID" value="AQG79209.1"/>
    <property type="molecule type" value="Genomic_DNA"/>
</dbReference>
<name>A0A1P9WV27_9BACT</name>
<protein>
    <submittedName>
        <fullName evidence="1">Uncharacterized protein</fullName>
    </submittedName>
</protein>
<keyword evidence="2" id="KW-1185">Reference proteome</keyword>
<dbReference type="KEGG" id="smon:AWR27_07645"/>
<evidence type="ECO:0000313" key="2">
    <source>
        <dbReference type="Proteomes" id="UP000187941"/>
    </source>
</evidence>
<gene>
    <name evidence="1" type="ORF">AWR27_07645</name>
</gene>
<evidence type="ECO:0000313" key="1">
    <source>
        <dbReference type="EMBL" id="AQG79209.1"/>
    </source>
</evidence>